<dbReference type="InterPro" id="IPR003779">
    <property type="entry name" value="CMD-like"/>
</dbReference>
<accession>A0A7S9GY22</accession>
<dbReference type="PANTHER" id="PTHR33930">
    <property type="entry name" value="ALKYL HYDROPEROXIDE REDUCTASE AHPD"/>
    <property type="match status" value="1"/>
</dbReference>
<evidence type="ECO:0000256" key="1">
    <source>
        <dbReference type="SAM" id="MobiDB-lite"/>
    </source>
</evidence>
<sequence length="271" mass="29740">MSGLTAEQQALKDAYVRARGYWRPWTEGLLRLDPAFLQAYGKYAGYAAEKGPLSRKMCELIYVALDGSATHLFRSGLALHLRLALQEGATAREITDVFRLATVQGLDGCNLGIGILAEELASAGLEVDRAELSHKQQVLRDAYVAQFGDWPDFCEQWLRYDPGYFAVLLDLLADPQAGGGLDRRSQCLISLALNACFTALDPHGLRVQIKRALRLGIDQREIRQVLQMTAHLGVHACAVGVPVLMEALDERASPGETGERLSQGGQQECED</sequence>
<dbReference type="InterPro" id="IPR029032">
    <property type="entry name" value="AhpD-like"/>
</dbReference>
<feature type="domain" description="Carboxymuconolactone decarboxylase-like" evidence="2">
    <location>
        <begin position="34"/>
        <end position="103"/>
    </location>
</feature>
<feature type="region of interest" description="Disordered" evidence="1">
    <location>
        <begin position="251"/>
        <end position="271"/>
    </location>
</feature>
<dbReference type="Gene3D" id="1.20.1290.10">
    <property type="entry name" value="AhpD-like"/>
    <property type="match status" value="2"/>
</dbReference>
<dbReference type="EMBL" id="CP061379">
    <property type="protein sequence ID" value="QPF89326.1"/>
    <property type="molecule type" value="Genomic_DNA"/>
</dbReference>
<reference evidence="3 4" key="1">
    <citation type="submission" date="2020-09" db="EMBL/GenBank/DDBJ databases">
        <title>Complete genomes of bradyrhizobia occurring on native shrubby legumes in Australia.</title>
        <authorList>
            <person name="Lafay B."/>
        </authorList>
    </citation>
    <scope>NUCLEOTIDE SEQUENCE [LARGE SCALE GENOMIC DNA]</scope>
    <source>
        <strain evidence="3 4">BDV5040</strain>
    </source>
</reference>
<protein>
    <submittedName>
        <fullName evidence="3">Carboxymuconolactone decarboxylase family protein</fullName>
    </submittedName>
</protein>
<dbReference type="RefSeq" id="WP_195798865.1">
    <property type="nucleotide sequence ID" value="NZ_CP061379.1"/>
</dbReference>
<dbReference type="Proteomes" id="UP000594621">
    <property type="component" value="Chromosome"/>
</dbReference>
<evidence type="ECO:0000313" key="3">
    <source>
        <dbReference type="EMBL" id="QPF89326.1"/>
    </source>
</evidence>
<gene>
    <name evidence="3" type="ORF">IC761_22735</name>
</gene>
<dbReference type="GO" id="GO:0051920">
    <property type="term" value="F:peroxiredoxin activity"/>
    <property type="evidence" value="ECO:0007669"/>
    <property type="project" value="InterPro"/>
</dbReference>
<dbReference type="KEGG" id="bcou:IC761_22735"/>
<dbReference type="Pfam" id="PF02627">
    <property type="entry name" value="CMD"/>
    <property type="match status" value="1"/>
</dbReference>
<dbReference type="SUPFAM" id="SSF69118">
    <property type="entry name" value="AhpD-like"/>
    <property type="match status" value="1"/>
</dbReference>
<evidence type="ECO:0000313" key="4">
    <source>
        <dbReference type="Proteomes" id="UP000594621"/>
    </source>
</evidence>
<proteinExistence type="predicted"/>
<evidence type="ECO:0000259" key="2">
    <source>
        <dbReference type="Pfam" id="PF02627"/>
    </source>
</evidence>
<name>A0A7S9GY22_9BRAD</name>
<dbReference type="AlphaFoldDB" id="A0A7S9GY22"/>
<dbReference type="PANTHER" id="PTHR33930:SF2">
    <property type="entry name" value="BLR3452 PROTEIN"/>
    <property type="match status" value="1"/>
</dbReference>
<organism evidence="3 4">
    <name type="scientific">Bradyrhizobium commune</name>
    <dbReference type="NCBI Taxonomy" id="83627"/>
    <lineage>
        <taxon>Bacteria</taxon>
        <taxon>Pseudomonadati</taxon>
        <taxon>Pseudomonadota</taxon>
        <taxon>Alphaproteobacteria</taxon>
        <taxon>Hyphomicrobiales</taxon>
        <taxon>Nitrobacteraceae</taxon>
        <taxon>Bradyrhizobium</taxon>
    </lineage>
</organism>
<keyword evidence="4" id="KW-1185">Reference proteome</keyword>